<sequence>MVNLSVYQGKVLKILNENPDSQDLQISVNYYSNVNQTNNNLNNHYHYFLTRAKLYKSFCTPARIGDIVLINRTAQELALGTGGLDYVISNLSFPSINHFDKGHIMKLRYTPLQFGVQTIEETQEYKIKERNFNDLNGTPVAVGELHSMLMPFTVAIKKLRPQWKIAYIMTDAGALPMQFSKAVTKLKAEGLLDHTITTGNAFGGEIETVNLFSALITAYSILKVDIVVILMGPGIVGTGTKYGFSGIEQLFSLYAIDKLSGRKYLIPRVNFQDNRVRHQGLSHHTLTILSHAYNINLTFPTMGTKYEGLLLDQLTKDQEIAARHTISWINGKECHGIFKNSGLQMETMGRKINDEPKFFETIWVTAKKIVME</sequence>
<dbReference type="OrthoDB" id="3401376at2"/>
<proteinExistence type="predicted"/>
<protein>
    <recommendedName>
        <fullName evidence="3">DUF3866 domain-containing protein</fullName>
    </recommendedName>
</protein>
<dbReference type="InParanoid" id="B2A506"/>
<evidence type="ECO:0000313" key="2">
    <source>
        <dbReference type="Proteomes" id="UP000001683"/>
    </source>
</evidence>
<name>B2A506_NATTJ</name>
<dbReference type="Pfam" id="PF12982">
    <property type="entry name" value="DUF3866"/>
    <property type="match status" value="1"/>
</dbReference>
<reference evidence="1 2" key="1">
    <citation type="submission" date="2008-04" db="EMBL/GenBank/DDBJ databases">
        <title>Complete sequence of chromosome of Natranaerobius thermophilus JW/NM-WN-LF.</title>
        <authorList>
            <consortium name="US DOE Joint Genome Institute"/>
            <person name="Copeland A."/>
            <person name="Lucas S."/>
            <person name="Lapidus A."/>
            <person name="Glavina del Rio T."/>
            <person name="Dalin E."/>
            <person name="Tice H."/>
            <person name="Bruce D."/>
            <person name="Goodwin L."/>
            <person name="Pitluck S."/>
            <person name="Chertkov O."/>
            <person name="Brettin T."/>
            <person name="Detter J.C."/>
            <person name="Han C."/>
            <person name="Kuske C.R."/>
            <person name="Schmutz J."/>
            <person name="Larimer F."/>
            <person name="Land M."/>
            <person name="Hauser L."/>
            <person name="Kyrpides N."/>
            <person name="Lykidis A."/>
            <person name="Mesbah N.M."/>
            <person name="Wiegel J."/>
        </authorList>
    </citation>
    <scope>NUCLEOTIDE SEQUENCE [LARGE SCALE GENOMIC DNA]</scope>
    <source>
        <strain evidence="2">ATCC BAA-1301 / DSM 18059 / JW/NM-WN-LF</strain>
    </source>
</reference>
<dbReference type="eggNOG" id="COG3502">
    <property type="taxonomic scope" value="Bacteria"/>
</dbReference>
<dbReference type="HOGENOM" id="CLU_042007_0_0_9"/>
<accession>B2A506</accession>
<gene>
    <name evidence="1" type="ordered locus">Nther_1674</name>
</gene>
<organism evidence="1 2">
    <name type="scientific">Natranaerobius thermophilus (strain ATCC BAA-1301 / DSM 18059 / JW/NM-WN-LF)</name>
    <dbReference type="NCBI Taxonomy" id="457570"/>
    <lineage>
        <taxon>Bacteria</taxon>
        <taxon>Bacillati</taxon>
        <taxon>Bacillota</taxon>
        <taxon>Clostridia</taxon>
        <taxon>Natranaerobiales</taxon>
        <taxon>Natranaerobiaceae</taxon>
        <taxon>Natranaerobius</taxon>
    </lineage>
</organism>
<evidence type="ECO:0000313" key="1">
    <source>
        <dbReference type="EMBL" id="ACB85248.1"/>
    </source>
</evidence>
<reference evidence="1 2" key="2">
    <citation type="journal article" date="2011" name="J. Bacteriol.">
        <title>Complete genome sequence of the anaerobic, halophilic alkalithermophile Natranaerobius thermophilus JW/NM-WN-LF.</title>
        <authorList>
            <person name="Zhao B."/>
            <person name="Mesbah N.M."/>
            <person name="Dalin E."/>
            <person name="Goodwin L."/>
            <person name="Nolan M."/>
            <person name="Pitluck S."/>
            <person name="Chertkov O."/>
            <person name="Brettin T.S."/>
            <person name="Han J."/>
            <person name="Larimer F.W."/>
            <person name="Land M.L."/>
            <person name="Hauser L."/>
            <person name="Kyrpides N."/>
            <person name="Wiegel J."/>
        </authorList>
    </citation>
    <scope>NUCLEOTIDE SEQUENCE [LARGE SCALE GENOMIC DNA]</scope>
    <source>
        <strain evidence="2">ATCC BAA-1301 / DSM 18059 / JW/NM-WN-LF</strain>
    </source>
</reference>
<dbReference type="EMBL" id="CP001034">
    <property type="protein sequence ID" value="ACB85248.1"/>
    <property type="molecule type" value="Genomic_DNA"/>
</dbReference>
<dbReference type="RefSeq" id="WP_012448116.1">
    <property type="nucleotide sequence ID" value="NC_010718.1"/>
</dbReference>
<dbReference type="Proteomes" id="UP000001683">
    <property type="component" value="Chromosome"/>
</dbReference>
<keyword evidence="2" id="KW-1185">Reference proteome</keyword>
<dbReference type="AlphaFoldDB" id="B2A506"/>
<dbReference type="KEGG" id="nth:Nther_1674"/>
<evidence type="ECO:0008006" key="3">
    <source>
        <dbReference type="Google" id="ProtNLM"/>
    </source>
</evidence>
<dbReference type="STRING" id="457570.Nther_1674"/>
<dbReference type="InterPro" id="IPR024479">
    <property type="entry name" value="DUF3866"/>
</dbReference>